<evidence type="ECO:0000313" key="7">
    <source>
        <dbReference type="Proteomes" id="UP000606600"/>
    </source>
</evidence>
<dbReference type="InterPro" id="IPR047952">
    <property type="entry name" value="Transpos_IS4"/>
</dbReference>
<name>A0ABR7X224_9SPHI</name>
<evidence type="ECO:0000259" key="5">
    <source>
        <dbReference type="Pfam" id="PF01609"/>
    </source>
</evidence>
<gene>
    <name evidence="6" type="ORF">IDJ77_27470</name>
</gene>
<protein>
    <submittedName>
        <fullName evidence="6">IS4 family transposase</fullName>
    </submittedName>
</protein>
<dbReference type="InterPro" id="IPR012337">
    <property type="entry name" value="RNaseH-like_sf"/>
</dbReference>
<comment type="caution">
    <text evidence="6">The sequence shown here is derived from an EMBL/GenBank/DDBJ whole genome shotgun (WGS) entry which is preliminary data.</text>
</comment>
<sequence length="521" mass="60495">MESYFQNVIQTGLRLWAKPLRFSHICIVLFFIEKAVCFRGKTAFSYLNIGFFSQNLFFLRGKAPFIFSQNTFVANYIPELQADIQSVIEPGKLSELARKSGFQQRNSKLKPAEFIDTLIFSDFNHSQLSLQDCCNDLAQNHQKKLSKVGLHKRFNENALTFLKSVLSTQIASKLHTGNKMSWQPFSRVLIADSSKFNLPNQLMTDYPGFGNFGVSSIMNIQYSFDLKHGNWENLELTKATQNDQSHSKKTLDSIREGDLHIRDLGFVTLEYLTRIIEERAFFLNRPHTQVKLVQCSTGDSLNWKALHLKMMGRKSHFDTMVNVGLGKNTVTCRLIAIPVPEQVWAERIRKAEQKAKTQKSRITDEYKARSRFNIFITNAPERMLDAAAIVDLYRLRWQIELVFKIWKSLLGVNKVKAVKKDRLECQLIAKFIWILMNWKIFRCLNAVVQKDSPGYACSMWKFFKQVRQYSYALRKVMKDTLSFKEWCELFIFPIIKHLLIEPKKGKKAAFQIVDDIFNPLS</sequence>
<dbReference type="EMBL" id="JACWMY010000029">
    <property type="protein sequence ID" value="MBD1367577.1"/>
    <property type="molecule type" value="Genomic_DNA"/>
</dbReference>
<dbReference type="NCBIfam" id="NF033592">
    <property type="entry name" value="transpos_IS4_1"/>
    <property type="match status" value="1"/>
</dbReference>
<dbReference type="SUPFAM" id="SSF53098">
    <property type="entry name" value="Ribonuclease H-like"/>
    <property type="match status" value="1"/>
</dbReference>
<comment type="similarity">
    <text evidence="1">Belongs to the transposase 11 family.</text>
</comment>
<evidence type="ECO:0000256" key="2">
    <source>
        <dbReference type="ARBA" id="ARBA00022578"/>
    </source>
</evidence>
<keyword evidence="4" id="KW-0233">DNA recombination</keyword>
<dbReference type="Proteomes" id="UP000606600">
    <property type="component" value="Unassembled WGS sequence"/>
</dbReference>
<dbReference type="RefSeq" id="WP_191192210.1">
    <property type="nucleotide sequence ID" value="NZ_JACWMY010000029.1"/>
</dbReference>
<dbReference type="PANTHER" id="PTHR33258">
    <property type="entry name" value="TRANSPOSASE INSL FOR INSERTION SEQUENCE ELEMENT IS186A-RELATED"/>
    <property type="match status" value="1"/>
</dbReference>
<dbReference type="PANTHER" id="PTHR33258:SF1">
    <property type="entry name" value="TRANSPOSASE INSL FOR INSERTION SEQUENCE ELEMENT IS186A-RELATED"/>
    <property type="match status" value="1"/>
</dbReference>
<keyword evidence="3" id="KW-0238">DNA-binding</keyword>
<dbReference type="InterPro" id="IPR002559">
    <property type="entry name" value="Transposase_11"/>
</dbReference>
<evidence type="ECO:0000256" key="4">
    <source>
        <dbReference type="ARBA" id="ARBA00023172"/>
    </source>
</evidence>
<evidence type="ECO:0000256" key="3">
    <source>
        <dbReference type="ARBA" id="ARBA00023125"/>
    </source>
</evidence>
<dbReference type="Pfam" id="PF01609">
    <property type="entry name" value="DDE_Tnp_1"/>
    <property type="match status" value="1"/>
</dbReference>
<proteinExistence type="inferred from homology"/>
<organism evidence="6 7">
    <name type="scientific">Mucilaginibacter pankratovii</name>
    <dbReference type="NCBI Taxonomy" id="2772110"/>
    <lineage>
        <taxon>Bacteria</taxon>
        <taxon>Pseudomonadati</taxon>
        <taxon>Bacteroidota</taxon>
        <taxon>Sphingobacteriia</taxon>
        <taxon>Sphingobacteriales</taxon>
        <taxon>Sphingobacteriaceae</taxon>
        <taxon>Mucilaginibacter</taxon>
    </lineage>
</organism>
<feature type="domain" description="Transposase IS4-like" evidence="5">
    <location>
        <begin position="185"/>
        <end position="434"/>
    </location>
</feature>
<dbReference type="Gene3D" id="3.90.350.10">
    <property type="entry name" value="Transposase Inhibitor Protein From Tn5, Chain A, domain 1"/>
    <property type="match status" value="1"/>
</dbReference>
<evidence type="ECO:0000256" key="1">
    <source>
        <dbReference type="ARBA" id="ARBA00010075"/>
    </source>
</evidence>
<evidence type="ECO:0000313" key="6">
    <source>
        <dbReference type="EMBL" id="MBD1367577.1"/>
    </source>
</evidence>
<accession>A0ABR7X224</accession>
<keyword evidence="7" id="KW-1185">Reference proteome</keyword>
<keyword evidence="2" id="KW-0815">Transposition</keyword>
<reference evidence="6 7" key="1">
    <citation type="submission" date="2020-09" db="EMBL/GenBank/DDBJ databases">
        <title>Novel species of Mucilaginibacter isolated from a glacier on the Tibetan Plateau.</title>
        <authorList>
            <person name="Liu Q."/>
            <person name="Xin Y.-H."/>
        </authorList>
    </citation>
    <scope>NUCLEOTIDE SEQUENCE [LARGE SCALE GENOMIC DNA]</scope>
    <source>
        <strain evidence="6 7">ZT4R22</strain>
    </source>
</reference>